<dbReference type="RefSeq" id="XP_037398498.1">
    <property type="nucleotide sequence ID" value="XM_037542601.1"/>
</dbReference>
<feature type="transmembrane region" description="Helical" evidence="2">
    <location>
        <begin position="264"/>
        <end position="281"/>
    </location>
</feature>
<evidence type="ECO:0000313" key="4">
    <source>
        <dbReference type="Proteomes" id="UP001501920"/>
    </source>
</evidence>
<dbReference type="CTD" id="796128"/>
<dbReference type="GeneID" id="108413236"/>
<feature type="region of interest" description="Disordered" evidence="1">
    <location>
        <begin position="1"/>
        <end position="95"/>
    </location>
</feature>
<dbReference type="Ensembl" id="ENSPNAT00000012327.2">
    <property type="protein sequence ID" value="ENSPNAP00000001346.1"/>
    <property type="gene ID" value="ENSPNAG00000008107.2"/>
</dbReference>
<keyword evidence="4" id="KW-1185">Reference proteome</keyword>
<sequence length="363" mass="40916">MFNPESDEERGNSERWRGSGHMKDEERDEVEADNESDGEREREEKTEEEESRTESASELSGEAQVEKWRDEMNRNGDGGSLADDEEEEDDDEGQKTKIKAAAAFSPLVTIVCPASKQLDQNESNCSEEPEEKGLEHEEPQSHMYQHLNHLPEQRRIKENAERHCGCCGERVQLSVGLLASAVMFPLLVWSGFELLPFDTPPVSSAPFRLVYTLRCAFFATLPIVLGVLVQGVSRFKFDALKPLFEGNRGTRDVVIHGNYVRDSLHLYLLYFIQLAVMATYVRQDMLKLVPLLTIVFVFGRLIYWVCVVFHSSVRSLGFGLSFLPVVVLLGANLYFVCSSVGPEAVFDVAPPTTAPPPKPRWWG</sequence>
<dbReference type="Proteomes" id="UP001501920">
    <property type="component" value="Chromosome 11"/>
</dbReference>
<dbReference type="GO" id="GO:0045055">
    <property type="term" value="P:regulated exocytosis"/>
    <property type="evidence" value="ECO:0007669"/>
    <property type="project" value="TreeGrafter"/>
</dbReference>
<feature type="region of interest" description="Disordered" evidence="1">
    <location>
        <begin position="119"/>
        <end position="139"/>
    </location>
</feature>
<feature type="compositionally biased region" description="Basic and acidic residues" evidence="1">
    <location>
        <begin position="9"/>
        <end position="25"/>
    </location>
</feature>
<name>A0A3B4BS57_PYGNA</name>
<reference evidence="3" key="2">
    <citation type="submission" date="2025-08" db="UniProtKB">
        <authorList>
            <consortium name="Ensembl"/>
        </authorList>
    </citation>
    <scope>IDENTIFICATION</scope>
</reference>
<dbReference type="GO" id="GO:0005765">
    <property type="term" value="C:lysosomal membrane"/>
    <property type="evidence" value="ECO:0007669"/>
    <property type="project" value="TreeGrafter"/>
</dbReference>
<evidence type="ECO:0000313" key="3">
    <source>
        <dbReference type="Ensembl" id="ENSPNAP00000001346.1"/>
    </source>
</evidence>
<feature type="transmembrane region" description="Helical" evidence="2">
    <location>
        <begin position="316"/>
        <end position="336"/>
    </location>
</feature>
<evidence type="ECO:0008006" key="5">
    <source>
        <dbReference type="Google" id="ProtNLM"/>
    </source>
</evidence>
<evidence type="ECO:0000256" key="1">
    <source>
        <dbReference type="SAM" id="MobiDB-lite"/>
    </source>
</evidence>
<protein>
    <recommendedName>
        <fullName evidence="5">Transmembrane protein 79b</fullName>
    </recommendedName>
</protein>
<feature type="transmembrane region" description="Helical" evidence="2">
    <location>
        <begin position="288"/>
        <end position="310"/>
    </location>
</feature>
<dbReference type="OMA" id="PPKLRWW"/>
<accession>A0A3B4BS57</accession>
<dbReference type="OrthoDB" id="8887147at2759"/>
<feature type="transmembrane region" description="Helical" evidence="2">
    <location>
        <begin position="209"/>
        <end position="232"/>
    </location>
</feature>
<dbReference type="GO" id="GO:0032588">
    <property type="term" value="C:trans-Golgi network membrane"/>
    <property type="evidence" value="ECO:0007669"/>
    <property type="project" value="TreeGrafter"/>
</dbReference>
<dbReference type="GeneTree" id="ENSGT00390000002390"/>
<proteinExistence type="predicted"/>
<evidence type="ECO:0000256" key="2">
    <source>
        <dbReference type="SAM" id="Phobius"/>
    </source>
</evidence>
<reference evidence="3 4" key="1">
    <citation type="submission" date="2020-10" db="EMBL/GenBank/DDBJ databases">
        <title>Pygocentrus nattereri (red-bellied piranha) genome, fPygNat1, primary haplotype.</title>
        <authorList>
            <person name="Myers G."/>
            <person name="Meyer A."/>
            <person name="Karagic N."/>
            <person name="Pippel M."/>
            <person name="Winkler S."/>
            <person name="Tracey A."/>
            <person name="Wood J."/>
            <person name="Formenti G."/>
            <person name="Howe K."/>
            <person name="Fedrigo O."/>
            <person name="Jarvis E.D."/>
        </authorList>
    </citation>
    <scope>NUCLEOTIDE SEQUENCE [LARGE SCALE GENOMIC DNA]</scope>
</reference>
<reference evidence="3" key="3">
    <citation type="submission" date="2025-09" db="UniProtKB">
        <authorList>
            <consortium name="Ensembl"/>
        </authorList>
    </citation>
    <scope>IDENTIFICATION</scope>
</reference>
<dbReference type="PANTHER" id="PTHR31004:SF2">
    <property type="entry name" value="TRANSMEMBRANE PROTEIN 79A"/>
    <property type="match status" value="1"/>
</dbReference>
<dbReference type="PANTHER" id="PTHR31004">
    <property type="entry name" value="TRANSMEMBRANE PROTEIN 79"/>
    <property type="match status" value="1"/>
</dbReference>
<feature type="compositionally biased region" description="Acidic residues" evidence="1">
    <location>
        <begin position="82"/>
        <end position="92"/>
    </location>
</feature>
<keyword evidence="2" id="KW-1133">Transmembrane helix</keyword>
<keyword evidence="2" id="KW-0472">Membrane</keyword>
<feature type="compositionally biased region" description="Basic and acidic residues" evidence="1">
    <location>
        <begin position="64"/>
        <end position="74"/>
    </location>
</feature>
<dbReference type="AlphaFoldDB" id="A0A3B4BS57"/>
<feature type="transmembrane region" description="Helical" evidence="2">
    <location>
        <begin position="173"/>
        <end position="197"/>
    </location>
</feature>
<organism evidence="3 4">
    <name type="scientific">Pygocentrus nattereri</name>
    <name type="common">Red-bellied piranha</name>
    <dbReference type="NCBI Taxonomy" id="42514"/>
    <lineage>
        <taxon>Eukaryota</taxon>
        <taxon>Metazoa</taxon>
        <taxon>Chordata</taxon>
        <taxon>Craniata</taxon>
        <taxon>Vertebrata</taxon>
        <taxon>Euteleostomi</taxon>
        <taxon>Actinopterygii</taxon>
        <taxon>Neopterygii</taxon>
        <taxon>Teleostei</taxon>
        <taxon>Ostariophysi</taxon>
        <taxon>Characiformes</taxon>
        <taxon>Characoidei</taxon>
        <taxon>Pygocentrus</taxon>
    </lineage>
</organism>
<keyword evidence="2" id="KW-0812">Transmembrane</keyword>
<dbReference type="STRING" id="42514.ENSPNAP00000001346"/>
<feature type="compositionally biased region" description="Acidic residues" evidence="1">
    <location>
        <begin position="26"/>
        <end position="36"/>
    </location>
</feature>